<feature type="domain" description="Histidine kinase" evidence="11">
    <location>
        <begin position="231"/>
        <end position="434"/>
    </location>
</feature>
<comment type="subcellular location">
    <subcellularLocation>
        <location evidence="2">Membrane</location>
    </subcellularLocation>
</comment>
<comment type="catalytic activity">
    <reaction evidence="1">
        <text>ATP + protein L-histidine = ADP + protein N-phospho-L-histidine.</text>
        <dbReference type="EC" id="2.7.13.3"/>
    </reaction>
</comment>
<dbReference type="EMBL" id="BSNG01000001">
    <property type="protein sequence ID" value="GLQ08204.1"/>
    <property type="molecule type" value="Genomic_DNA"/>
</dbReference>
<dbReference type="PANTHER" id="PTHR45436:SF5">
    <property type="entry name" value="SENSOR HISTIDINE KINASE TRCS"/>
    <property type="match status" value="1"/>
</dbReference>
<proteinExistence type="predicted"/>
<evidence type="ECO:0000259" key="11">
    <source>
        <dbReference type="PROSITE" id="PS50109"/>
    </source>
</evidence>
<dbReference type="Gene3D" id="3.30.565.10">
    <property type="entry name" value="Histidine kinase-like ATPase, C-terminal domain"/>
    <property type="match status" value="1"/>
</dbReference>
<keyword evidence="8 10" id="KW-1133">Transmembrane helix</keyword>
<evidence type="ECO:0000256" key="8">
    <source>
        <dbReference type="ARBA" id="ARBA00022989"/>
    </source>
</evidence>
<dbReference type="EC" id="2.7.13.3" evidence="3"/>
<dbReference type="InterPro" id="IPR036890">
    <property type="entry name" value="HATPase_C_sf"/>
</dbReference>
<dbReference type="PROSITE" id="PS50109">
    <property type="entry name" value="HIS_KIN"/>
    <property type="match status" value="1"/>
</dbReference>
<evidence type="ECO:0000256" key="5">
    <source>
        <dbReference type="ARBA" id="ARBA00022679"/>
    </source>
</evidence>
<feature type="transmembrane region" description="Helical" evidence="10">
    <location>
        <begin position="148"/>
        <end position="169"/>
    </location>
</feature>
<keyword evidence="6 10" id="KW-0812">Transmembrane</keyword>
<dbReference type="SMART" id="SM00387">
    <property type="entry name" value="HATPase_c"/>
    <property type="match status" value="1"/>
</dbReference>
<evidence type="ECO:0000256" key="9">
    <source>
        <dbReference type="ARBA" id="ARBA00023136"/>
    </source>
</evidence>
<evidence type="ECO:0000256" key="1">
    <source>
        <dbReference type="ARBA" id="ARBA00000085"/>
    </source>
</evidence>
<comment type="caution">
    <text evidence="12">The sequence shown here is derived from an EMBL/GenBank/DDBJ whole genome shotgun (WGS) entry which is preliminary data.</text>
</comment>
<dbReference type="SUPFAM" id="SSF47384">
    <property type="entry name" value="Homodimeric domain of signal transducing histidine kinase"/>
    <property type="match status" value="1"/>
</dbReference>
<dbReference type="Pfam" id="PF02518">
    <property type="entry name" value="HATPase_c"/>
    <property type="match status" value="1"/>
</dbReference>
<reference evidence="12" key="1">
    <citation type="journal article" date="2014" name="Int. J. Syst. Evol. Microbiol.">
        <title>Complete genome of a new Firmicutes species belonging to the dominant human colonic microbiota ('Ruminococcus bicirculans') reveals two chromosomes and a selective capacity to utilize plant glucans.</title>
        <authorList>
            <consortium name="NISC Comparative Sequencing Program"/>
            <person name="Wegmann U."/>
            <person name="Louis P."/>
            <person name="Goesmann A."/>
            <person name="Henrissat B."/>
            <person name="Duncan S.H."/>
            <person name="Flint H.J."/>
        </authorList>
    </citation>
    <scope>NUCLEOTIDE SEQUENCE</scope>
    <source>
        <strain evidence="12">NBRC 103855</strain>
    </source>
</reference>
<dbReference type="InterPro" id="IPR050428">
    <property type="entry name" value="TCS_sensor_his_kinase"/>
</dbReference>
<evidence type="ECO:0000313" key="13">
    <source>
        <dbReference type="Proteomes" id="UP001161406"/>
    </source>
</evidence>
<keyword evidence="9 10" id="KW-0472">Membrane</keyword>
<dbReference type="InterPro" id="IPR004358">
    <property type="entry name" value="Sig_transdc_His_kin-like_C"/>
</dbReference>
<protein>
    <recommendedName>
        <fullName evidence="3">histidine kinase</fullName>
        <ecNumber evidence="3">2.7.13.3</ecNumber>
    </recommendedName>
</protein>
<reference evidence="12" key="2">
    <citation type="submission" date="2023-01" db="EMBL/GenBank/DDBJ databases">
        <title>Draft genome sequence of Devosia yakushimensis strain NBRC 103855.</title>
        <authorList>
            <person name="Sun Q."/>
            <person name="Mori K."/>
        </authorList>
    </citation>
    <scope>NUCLEOTIDE SEQUENCE</scope>
    <source>
        <strain evidence="12">NBRC 103855</strain>
    </source>
</reference>
<keyword evidence="7" id="KW-0418">Kinase</keyword>
<dbReference type="InterPro" id="IPR036097">
    <property type="entry name" value="HisK_dim/P_sf"/>
</dbReference>
<dbReference type="Proteomes" id="UP001161406">
    <property type="component" value="Unassembled WGS sequence"/>
</dbReference>
<accession>A0ABQ5U8H2</accession>
<dbReference type="PANTHER" id="PTHR45436">
    <property type="entry name" value="SENSOR HISTIDINE KINASE YKOH"/>
    <property type="match status" value="1"/>
</dbReference>
<sequence length="438" mass="46421">MAALWIGLALLLAAIGIGYLFVQTVEHNLRAELSAGISRIAAVIDPQANSPALSQSPGDPRYDIPLSGSYWQINPMQGGVPLRSPSLWDFVLAPALGAGENQQFAQLDGPNGQTLSAVTRKIDLPGQASYLVTVAADRSVIDQSIRQFGMALLIGLLLLGGSLMAAAYLQVRMGLAPLDSVRTGIAAVRRGDGTAMAGSYPKEVQPLIAEIDALLASQASSVEFARQRAADLAHGLKTPLAVLGNLAEALRGNGDGETAGRIDSLAGEMLERIDYQLHLSRLRHRTHQHMLRASLETALHRTLAVVERTPQGEKLAWTLHADPLDVDIDSNDLIELLGVILENAARWARSTVWITARAVGGQAEVTVRDDGPGLEAAQLAALGRRGQRFDEDSGGHGLGIAIASNIVTLNGGEISFERAETGGLLVRLRLPLASAAQE</sequence>
<dbReference type="InterPro" id="IPR003661">
    <property type="entry name" value="HisK_dim/P_dom"/>
</dbReference>
<dbReference type="SMART" id="SM00388">
    <property type="entry name" value="HisKA"/>
    <property type="match status" value="1"/>
</dbReference>
<keyword evidence="4" id="KW-0597">Phosphoprotein</keyword>
<evidence type="ECO:0000256" key="10">
    <source>
        <dbReference type="SAM" id="Phobius"/>
    </source>
</evidence>
<evidence type="ECO:0000256" key="2">
    <source>
        <dbReference type="ARBA" id="ARBA00004370"/>
    </source>
</evidence>
<name>A0ABQ5U8H2_9HYPH</name>
<keyword evidence="5" id="KW-0808">Transferase</keyword>
<evidence type="ECO:0000256" key="7">
    <source>
        <dbReference type="ARBA" id="ARBA00022777"/>
    </source>
</evidence>
<organism evidence="12 13">
    <name type="scientific">Devosia yakushimensis</name>
    <dbReference type="NCBI Taxonomy" id="470028"/>
    <lineage>
        <taxon>Bacteria</taxon>
        <taxon>Pseudomonadati</taxon>
        <taxon>Pseudomonadota</taxon>
        <taxon>Alphaproteobacteria</taxon>
        <taxon>Hyphomicrobiales</taxon>
        <taxon>Devosiaceae</taxon>
        <taxon>Devosia</taxon>
    </lineage>
</organism>
<dbReference type="RefSeq" id="WP_284386951.1">
    <property type="nucleotide sequence ID" value="NZ_BSNG01000001.1"/>
</dbReference>
<dbReference type="InterPro" id="IPR003594">
    <property type="entry name" value="HATPase_dom"/>
</dbReference>
<dbReference type="InterPro" id="IPR005467">
    <property type="entry name" value="His_kinase_dom"/>
</dbReference>
<dbReference type="PRINTS" id="PR00344">
    <property type="entry name" value="BCTRLSENSOR"/>
</dbReference>
<dbReference type="SUPFAM" id="SSF55874">
    <property type="entry name" value="ATPase domain of HSP90 chaperone/DNA topoisomerase II/histidine kinase"/>
    <property type="match status" value="1"/>
</dbReference>
<dbReference type="Gene3D" id="1.10.287.130">
    <property type="match status" value="1"/>
</dbReference>
<evidence type="ECO:0000256" key="4">
    <source>
        <dbReference type="ARBA" id="ARBA00022553"/>
    </source>
</evidence>
<keyword evidence="13" id="KW-1185">Reference proteome</keyword>
<gene>
    <name evidence="12" type="ORF">GCM10007913_01360</name>
</gene>
<evidence type="ECO:0000256" key="6">
    <source>
        <dbReference type="ARBA" id="ARBA00022692"/>
    </source>
</evidence>
<evidence type="ECO:0000313" key="12">
    <source>
        <dbReference type="EMBL" id="GLQ08204.1"/>
    </source>
</evidence>
<evidence type="ECO:0000256" key="3">
    <source>
        <dbReference type="ARBA" id="ARBA00012438"/>
    </source>
</evidence>
<dbReference type="CDD" id="cd00082">
    <property type="entry name" value="HisKA"/>
    <property type="match status" value="1"/>
</dbReference>